<evidence type="ECO:0000313" key="2">
    <source>
        <dbReference type="Proteomes" id="UP000643405"/>
    </source>
</evidence>
<dbReference type="RefSeq" id="WP_188165585.1">
    <property type="nucleotide sequence ID" value="NZ_JACVVX010000005.1"/>
</dbReference>
<gene>
    <name evidence="1" type="ORF">ICI42_15880</name>
</gene>
<evidence type="ECO:0000313" key="1">
    <source>
        <dbReference type="EMBL" id="MBD0416135.1"/>
    </source>
</evidence>
<accession>A0A8J6Q4M1</accession>
<proteinExistence type="predicted"/>
<name>A0A8J6Q4M1_9HYPH</name>
<organism evidence="1 2">
    <name type="scientific">Oryzicola mucosus</name>
    <dbReference type="NCBI Taxonomy" id="2767425"/>
    <lineage>
        <taxon>Bacteria</taxon>
        <taxon>Pseudomonadati</taxon>
        <taxon>Pseudomonadota</taxon>
        <taxon>Alphaproteobacteria</taxon>
        <taxon>Hyphomicrobiales</taxon>
        <taxon>Phyllobacteriaceae</taxon>
        <taxon>Oryzicola</taxon>
    </lineage>
</organism>
<dbReference type="Proteomes" id="UP000643405">
    <property type="component" value="Unassembled WGS sequence"/>
</dbReference>
<protein>
    <submittedName>
        <fullName evidence="1">Uncharacterized protein</fullName>
    </submittedName>
</protein>
<comment type="caution">
    <text evidence="1">The sequence shown here is derived from an EMBL/GenBank/DDBJ whole genome shotgun (WGS) entry which is preliminary data.</text>
</comment>
<sequence length="158" mass="18339">MSTIDRHRFDAFLHAVLEPLPDAVMLDTAHNSELRRATYNKFICMRRRVDYYESLRAAFDCTVAWDWYPEEAQQFEPLLVHFPRRSILEKHYHAALYDCLMTLVGDKVCIEWKKRRVGQIGYPDKKADVEAAIARDEAFCLAHPVRAKGRTPKGGEPS</sequence>
<keyword evidence="2" id="KW-1185">Reference proteome</keyword>
<dbReference type="AlphaFoldDB" id="A0A8J6Q4M1"/>
<dbReference type="EMBL" id="JACVVX010000005">
    <property type="protein sequence ID" value="MBD0416135.1"/>
    <property type="molecule type" value="Genomic_DNA"/>
</dbReference>
<reference evidence="1" key="1">
    <citation type="submission" date="2020-09" db="EMBL/GenBank/DDBJ databases">
        <title>Genome seq and assembly of Tianweitania sp.</title>
        <authorList>
            <person name="Chhetri G."/>
        </authorList>
    </citation>
    <scope>NUCLEOTIDE SEQUENCE</scope>
    <source>
        <strain evidence="1">Rool2</strain>
    </source>
</reference>